<keyword evidence="7" id="KW-1185">Reference proteome</keyword>
<protein>
    <recommendedName>
        <fullName evidence="5">HTH tetR-type domain-containing protein</fullName>
    </recommendedName>
</protein>
<dbReference type="PANTHER" id="PTHR30055">
    <property type="entry name" value="HTH-TYPE TRANSCRIPTIONAL REGULATOR RUTR"/>
    <property type="match status" value="1"/>
</dbReference>
<dbReference type="EMBL" id="BOOJ01000029">
    <property type="protein sequence ID" value="GIH92874.1"/>
    <property type="molecule type" value="Genomic_DNA"/>
</dbReference>
<keyword evidence="2 4" id="KW-0238">DNA-binding</keyword>
<evidence type="ECO:0000256" key="3">
    <source>
        <dbReference type="ARBA" id="ARBA00023163"/>
    </source>
</evidence>
<dbReference type="PROSITE" id="PS50977">
    <property type="entry name" value="HTH_TETR_2"/>
    <property type="match status" value="1"/>
</dbReference>
<evidence type="ECO:0000259" key="5">
    <source>
        <dbReference type="PROSITE" id="PS50977"/>
    </source>
</evidence>
<sequence>MGSDQQASATRRRPGPRRILSEEVIVAAALRLLDERGAEAVSIRGIAAELGVAPNALYTYFPDKAAVLRTLVDRLIGEHDAEALADVGRPWRERVHELALGLRARLLAHPGAAALLLGAPMDGPQALLLGERLFALLAEAGLDDDVAVHAGYVLIVYILGAIALEAAELDPARPAPPEAERIAARRAGFAALPADRYPRTAAGADTIAAYIGTGQFRWGLERVLDGLTHPDSAGRRSRAL</sequence>
<dbReference type="AlphaFoldDB" id="A0A8J3SIL4"/>
<dbReference type="InterPro" id="IPR009057">
    <property type="entry name" value="Homeodomain-like_sf"/>
</dbReference>
<organism evidence="6 7">
    <name type="scientific">Planobispora siamensis</name>
    <dbReference type="NCBI Taxonomy" id="936338"/>
    <lineage>
        <taxon>Bacteria</taxon>
        <taxon>Bacillati</taxon>
        <taxon>Actinomycetota</taxon>
        <taxon>Actinomycetes</taxon>
        <taxon>Streptosporangiales</taxon>
        <taxon>Streptosporangiaceae</taxon>
        <taxon>Planobispora</taxon>
    </lineage>
</organism>
<dbReference type="SUPFAM" id="SSF46689">
    <property type="entry name" value="Homeodomain-like"/>
    <property type="match status" value="1"/>
</dbReference>
<accession>A0A8J3SIL4</accession>
<evidence type="ECO:0000313" key="7">
    <source>
        <dbReference type="Proteomes" id="UP000619788"/>
    </source>
</evidence>
<evidence type="ECO:0000256" key="4">
    <source>
        <dbReference type="PROSITE-ProRule" id="PRU00335"/>
    </source>
</evidence>
<dbReference type="InterPro" id="IPR004111">
    <property type="entry name" value="Repressor_TetR_C"/>
</dbReference>
<dbReference type="GO" id="GO:0045892">
    <property type="term" value="P:negative regulation of DNA-templated transcription"/>
    <property type="evidence" value="ECO:0007669"/>
    <property type="project" value="InterPro"/>
</dbReference>
<dbReference type="Gene3D" id="1.10.357.10">
    <property type="entry name" value="Tetracycline Repressor, domain 2"/>
    <property type="match status" value="1"/>
</dbReference>
<feature type="DNA-binding region" description="H-T-H motif" evidence="4">
    <location>
        <begin position="42"/>
        <end position="61"/>
    </location>
</feature>
<dbReference type="InterPro" id="IPR050109">
    <property type="entry name" value="HTH-type_TetR-like_transc_reg"/>
</dbReference>
<reference evidence="6 7" key="1">
    <citation type="submission" date="2021-01" db="EMBL/GenBank/DDBJ databases">
        <title>Whole genome shotgun sequence of Planobispora siamensis NBRC 107568.</title>
        <authorList>
            <person name="Komaki H."/>
            <person name="Tamura T."/>
        </authorList>
    </citation>
    <scope>NUCLEOTIDE SEQUENCE [LARGE SCALE GENOMIC DNA]</scope>
    <source>
        <strain evidence="6 7">NBRC 107568</strain>
    </source>
</reference>
<proteinExistence type="predicted"/>
<keyword evidence="1" id="KW-0805">Transcription regulation</keyword>
<dbReference type="Proteomes" id="UP000619788">
    <property type="component" value="Unassembled WGS sequence"/>
</dbReference>
<dbReference type="Pfam" id="PF00440">
    <property type="entry name" value="TetR_N"/>
    <property type="match status" value="1"/>
</dbReference>
<dbReference type="InterPro" id="IPR001647">
    <property type="entry name" value="HTH_TetR"/>
</dbReference>
<evidence type="ECO:0000313" key="6">
    <source>
        <dbReference type="EMBL" id="GIH92874.1"/>
    </source>
</evidence>
<evidence type="ECO:0000256" key="1">
    <source>
        <dbReference type="ARBA" id="ARBA00023015"/>
    </source>
</evidence>
<gene>
    <name evidence="6" type="ORF">Psi01_35040</name>
</gene>
<evidence type="ECO:0000256" key="2">
    <source>
        <dbReference type="ARBA" id="ARBA00023125"/>
    </source>
</evidence>
<dbReference type="InterPro" id="IPR036271">
    <property type="entry name" value="Tet_transcr_reg_TetR-rel_C_sf"/>
</dbReference>
<dbReference type="PRINTS" id="PR00455">
    <property type="entry name" value="HTHTETR"/>
</dbReference>
<dbReference type="SUPFAM" id="SSF48498">
    <property type="entry name" value="Tetracyclin repressor-like, C-terminal domain"/>
    <property type="match status" value="1"/>
</dbReference>
<dbReference type="GO" id="GO:0000976">
    <property type="term" value="F:transcription cis-regulatory region binding"/>
    <property type="evidence" value="ECO:0007669"/>
    <property type="project" value="TreeGrafter"/>
</dbReference>
<dbReference type="PANTHER" id="PTHR30055:SF151">
    <property type="entry name" value="TRANSCRIPTIONAL REGULATORY PROTEIN"/>
    <property type="match status" value="1"/>
</dbReference>
<feature type="domain" description="HTH tetR-type" evidence="5">
    <location>
        <begin position="19"/>
        <end position="79"/>
    </location>
</feature>
<dbReference type="GO" id="GO:0003700">
    <property type="term" value="F:DNA-binding transcription factor activity"/>
    <property type="evidence" value="ECO:0007669"/>
    <property type="project" value="TreeGrafter"/>
</dbReference>
<comment type="caution">
    <text evidence="6">The sequence shown here is derived from an EMBL/GenBank/DDBJ whole genome shotgun (WGS) entry which is preliminary data.</text>
</comment>
<name>A0A8J3SIL4_9ACTN</name>
<keyword evidence="3" id="KW-0804">Transcription</keyword>
<dbReference type="Pfam" id="PF02909">
    <property type="entry name" value="TetR_C_1"/>
    <property type="match status" value="1"/>
</dbReference>